<evidence type="ECO:0000313" key="3">
    <source>
        <dbReference type="Proteomes" id="UP000289323"/>
    </source>
</evidence>
<sequence length="336" mass="37354">MAAVYANMQPQEELAALFSRNLTLHPTSHPAPVPAPVPAPAHVSQDERKIVYISQHYNHSAHLAKPNTQPPRPASEPPKNEYRDVEQVLRQQSVDPSGLSAAQLQLFKTSDTPQQFRLIELWRVCPPTSSTDNPTRTWTSTTLEQEESLARQRFEQQQQQQQQQQREQHLLDQQRQRELSSAAAMETEDHHQPSSPDQDPDTETVMSLDGTPLTPITLQAGDGRWLLGGCAAYHYMEPYMLSGYEELARREYEASVRRAYAEDVAAPLVGKDGAGGNGNGDAGVVRFNPAHADPVYKTTHSGGGGGGVLVVDFRREAAMADQYGRFMAMKEDEEML</sequence>
<feature type="compositionally biased region" description="Polar residues" evidence="1">
    <location>
        <begin position="127"/>
        <end position="143"/>
    </location>
</feature>
<feature type="compositionally biased region" description="Low complexity" evidence="1">
    <location>
        <begin position="155"/>
        <end position="165"/>
    </location>
</feature>
<protein>
    <submittedName>
        <fullName evidence="2">6540572d-d8c7-4110-91f6-9dc50bc6de27</fullName>
    </submittedName>
</protein>
<gene>
    <name evidence="2" type="ORF">TT172_LOCUS953</name>
</gene>
<dbReference type="AlphaFoldDB" id="A0A3S4AMS4"/>
<evidence type="ECO:0000256" key="1">
    <source>
        <dbReference type="SAM" id="MobiDB-lite"/>
    </source>
</evidence>
<dbReference type="EMBL" id="OUUZ01000001">
    <property type="protein sequence ID" value="SPQ18534.1"/>
    <property type="molecule type" value="Genomic_DNA"/>
</dbReference>
<dbReference type="Proteomes" id="UP000289323">
    <property type="component" value="Unassembled WGS sequence"/>
</dbReference>
<feature type="region of interest" description="Disordered" evidence="1">
    <location>
        <begin position="125"/>
        <end position="213"/>
    </location>
</feature>
<evidence type="ECO:0000313" key="2">
    <source>
        <dbReference type="EMBL" id="SPQ18534.1"/>
    </source>
</evidence>
<reference evidence="2 3" key="1">
    <citation type="submission" date="2018-04" db="EMBL/GenBank/DDBJ databases">
        <authorList>
            <person name="Huttner S."/>
            <person name="Dainat J."/>
        </authorList>
    </citation>
    <scope>NUCLEOTIDE SEQUENCE [LARGE SCALE GENOMIC DNA]</scope>
</reference>
<organism evidence="2 3">
    <name type="scientific">Thermothielavioides terrestris</name>
    <dbReference type="NCBI Taxonomy" id="2587410"/>
    <lineage>
        <taxon>Eukaryota</taxon>
        <taxon>Fungi</taxon>
        <taxon>Dikarya</taxon>
        <taxon>Ascomycota</taxon>
        <taxon>Pezizomycotina</taxon>
        <taxon>Sordariomycetes</taxon>
        <taxon>Sordariomycetidae</taxon>
        <taxon>Sordariales</taxon>
        <taxon>Chaetomiaceae</taxon>
        <taxon>Thermothielavioides</taxon>
    </lineage>
</organism>
<feature type="region of interest" description="Disordered" evidence="1">
    <location>
        <begin position="61"/>
        <end position="81"/>
    </location>
</feature>
<accession>A0A3S4AMS4</accession>
<proteinExistence type="predicted"/>
<feature type="compositionally biased region" description="Basic and acidic residues" evidence="1">
    <location>
        <begin position="166"/>
        <end position="178"/>
    </location>
</feature>
<name>A0A3S4AMS4_9PEZI</name>